<dbReference type="Gene3D" id="1.20.120.450">
    <property type="entry name" value="dinb family like domain"/>
    <property type="match status" value="1"/>
</dbReference>
<dbReference type="InterPro" id="IPR017517">
    <property type="entry name" value="Maleyloyr_isom"/>
</dbReference>
<gene>
    <name evidence="2" type="ORF">KIH74_18260</name>
</gene>
<dbReference type="RefSeq" id="WP_214157180.1">
    <property type="nucleotide sequence ID" value="NZ_JAHBAY010000007.1"/>
</dbReference>
<dbReference type="SUPFAM" id="SSF109854">
    <property type="entry name" value="DinB/YfiT-like putative metalloenzymes"/>
    <property type="match status" value="1"/>
</dbReference>
<dbReference type="NCBIfam" id="TIGR03083">
    <property type="entry name" value="maleylpyruvate isomerase family mycothiol-dependent enzyme"/>
    <property type="match status" value="1"/>
</dbReference>
<dbReference type="InterPro" id="IPR034660">
    <property type="entry name" value="DinB/YfiT-like"/>
</dbReference>
<keyword evidence="2" id="KW-0413">Isomerase</keyword>
<feature type="domain" description="Mycothiol-dependent maleylpyruvate isomerase metal-binding" evidence="1">
    <location>
        <begin position="14"/>
        <end position="162"/>
    </location>
</feature>
<name>A0ABS5TMS1_9ACTN</name>
<organism evidence="2 3">
    <name type="scientific">Kineosporia corallincola</name>
    <dbReference type="NCBI Taxonomy" id="2835133"/>
    <lineage>
        <taxon>Bacteria</taxon>
        <taxon>Bacillati</taxon>
        <taxon>Actinomycetota</taxon>
        <taxon>Actinomycetes</taxon>
        <taxon>Kineosporiales</taxon>
        <taxon>Kineosporiaceae</taxon>
        <taxon>Kineosporia</taxon>
    </lineage>
</organism>
<evidence type="ECO:0000313" key="3">
    <source>
        <dbReference type="Proteomes" id="UP001197247"/>
    </source>
</evidence>
<reference evidence="2 3" key="1">
    <citation type="submission" date="2021-05" db="EMBL/GenBank/DDBJ databases">
        <title>Kineosporia and Streptomyces sp. nov. two new marine actinobacteria isolated from Coral.</title>
        <authorList>
            <person name="Buangrab K."/>
            <person name="Sutthacheep M."/>
            <person name="Yeemin T."/>
            <person name="Harunari E."/>
            <person name="Igarashi Y."/>
            <person name="Kanchanasin P."/>
            <person name="Tanasupawat S."/>
            <person name="Phongsopitanun W."/>
        </authorList>
    </citation>
    <scope>NUCLEOTIDE SEQUENCE [LARGE SCALE GENOMIC DNA]</scope>
    <source>
        <strain evidence="2 3">J2-2</strain>
    </source>
</reference>
<dbReference type="Pfam" id="PF11716">
    <property type="entry name" value="MDMPI_N"/>
    <property type="match status" value="1"/>
</dbReference>
<dbReference type="GO" id="GO:0016853">
    <property type="term" value="F:isomerase activity"/>
    <property type="evidence" value="ECO:0007669"/>
    <property type="project" value="UniProtKB-KW"/>
</dbReference>
<sequence>MPEERPVVTALTDVYTALADLVSSLPEADGWHATPLPGWSVRDLLVHLLGDAERALVALGTPAAGPADRDAVSYWADFAPAASTPESVRRRDRQIRVVRALAVAHPWEVLTRTYAETTAAVCVLAGRTAPDELISTQGHTLTTDDLLGTLVVEATVHHLDLASGLGRPGPPASGLAVVHHCLDGLLGRPEPVGWDDVTYALTGTGRRPLTTVETTELGDDASRFPLFA</sequence>
<dbReference type="Proteomes" id="UP001197247">
    <property type="component" value="Unassembled WGS sequence"/>
</dbReference>
<evidence type="ECO:0000259" key="1">
    <source>
        <dbReference type="Pfam" id="PF11716"/>
    </source>
</evidence>
<dbReference type="InterPro" id="IPR024344">
    <property type="entry name" value="MDMPI_metal-binding"/>
</dbReference>
<keyword evidence="3" id="KW-1185">Reference proteome</keyword>
<comment type="caution">
    <text evidence="2">The sequence shown here is derived from an EMBL/GenBank/DDBJ whole genome shotgun (WGS) entry which is preliminary data.</text>
</comment>
<proteinExistence type="predicted"/>
<protein>
    <submittedName>
        <fullName evidence="2">Maleylpyruvate isomerase family mycothiol-dependent enzyme</fullName>
    </submittedName>
</protein>
<dbReference type="EMBL" id="JAHBAY010000007">
    <property type="protein sequence ID" value="MBT0770889.1"/>
    <property type="molecule type" value="Genomic_DNA"/>
</dbReference>
<accession>A0ABS5TMS1</accession>
<evidence type="ECO:0000313" key="2">
    <source>
        <dbReference type="EMBL" id="MBT0770889.1"/>
    </source>
</evidence>